<dbReference type="InterPro" id="IPR036890">
    <property type="entry name" value="HATPase_C_sf"/>
</dbReference>
<dbReference type="InterPro" id="IPR003661">
    <property type="entry name" value="HisK_dim/P_dom"/>
</dbReference>
<evidence type="ECO:0000259" key="5">
    <source>
        <dbReference type="PROSITE" id="PS50110"/>
    </source>
</evidence>
<feature type="compositionally biased region" description="Basic and acidic residues" evidence="3">
    <location>
        <begin position="745"/>
        <end position="756"/>
    </location>
</feature>
<dbReference type="InterPro" id="IPR036097">
    <property type="entry name" value="HisK_dim/P_sf"/>
</dbReference>
<feature type="domain" description="Response regulatory" evidence="5">
    <location>
        <begin position="608"/>
        <end position="729"/>
    </location>
</feature>
<evidence type="ECO:0000256" key="2">
    <source>
        <dbReference type="PROSITE-ProRule" id="PRU00169"/>
    </source>
</evidence>
<dbReference type="CDD" id="cd17546">
    <property type="entry name" value="REC_hyHK_CKI1_RcsC-like"/>
    <property type="match status" value="1"/>
</dbReference>
<evidence type="ECO:0000313" key="7">
    <source>
        <dbReference type="Proteomes" id="UP000198406"/>
    </source>
</evidence>
<dbReference type="InterPro" id="IPR003594">
    <property type="entry name" value="HATPase_dom"/>
</dbReference>
<dbReference type="InterPro" id="IPR050956">
    <property type="entry name" value="2C_system_His_kinase"/>
</dbReference>
<dbReference type="Gene3D" id="3.40.50.2300">
    <property type="match status" value="2"/>
</dbReference>
<dbReference type="SUPFAM" id="SSF52172">
    <property type="entry name" value="CheY-like"/>
    <property type="match status" value="2"/>
</dbReference>
<dbReference type="PANTHER" id="PTHR43719">
    <property type="entry name" value="TWO-COMPONENT HISTIDINE KINASE"/>
    <property type="match status" value="1"/>
</dbReference>
<evidence type="ECO:0000256" key="1">
    <source>
        <dbReference type="ARBA" id="ARBA00022553"/>
    </source>
</evidence>
<dbReference type="SUPFAM" id="SSF55874">
    <property type="entry name" value="ATPase domain of HSP90 chaperone/DNA topoisomerase II/histidine kinase"/>
    <property type="match status" value="1"/>
</dbReference>
<dbReference type="Pfam" id="PF00072">
    <property type="entry name" value="Response_reg"/>
    <property type="match status" value="1"/>
</dbReference>
<proteinExistence type="predicted"/>
<dbReference type="SMART" id="SM00448">
    <property type="entry name" value="REC"/>
    <property type="match status" value="1"/>
</dbReference>
<dbReference type="Gene3D" id="3.30.565.10">
    <property type="entry name" value="Histidine kinase-like ATPase, C-terminal domain"/>
    <property type="match status" value="1"/>
</dbReference>
<dbReference type="SUPFAM" id="SSF55781">
    <property type="entry name" value="GAF domain-like"/>
    <property type="match status" value="1"/>
</dbReference>
<dbReference type="Pfam" id="PF02518">
    <property type="entry name" value="HATPase_c"/>
    <property type="match status" value="1"/>
</dbReference>
<reference evidence="6 7" key="1">
    <citation type="journal article" date="2015" name="Plant Cell">
        <title>Oil accumulation by the oleaginous diatom Fistulifera solaris as revealed by the genome and transcriptome.</title>
        <authorList>
            <person name="Tanaka T."/>
            <person name="Maeda Y."/>
            <person name="Veluchamy A."/>
            <person name="Tanaka M."/>
            <person name="Abida H."/>
            <person name="Marechal E."/>
            <person name="Bowler C."/>
            <person name="Muto M."/>
            <person name="Sunaga Y."/>
            <person name="Tanaka M."/>
            <person name="Yoshino T."/>
            <person name="Taniguchi T."/>
            <person name="Fukuda Y."/>
            <person name="Nemoto M."/>
            <person name="Matsumoto M."/>
            <person name="Wong P.S."/>
            <person name="Aburatani S."/>
            <person name="Fujibuchi W."/>
        </authorList>
    </citation>
    <scope>NUCLEOTIDE SEQUENCE [LARGE SCALE GENOMIC DNA]</scope>
    <source>
        <strain evidence="6 7">JPCC DA0580</strain>
    </source>
</reference>
<protein>
    <submittedName>
        <fullName evidence="6">Two-component system, OmpR family, response regulator QseB</fullName>
    </submittedName>
</protein>
<dbReference type="InParanoid" id="A0A1Z5JYG8"/>
<evidence type="ECO:0000259" key="4">
    <source>
        <dbReference type="PROSITE" id="PS50109"/>
    </source>
</evidence>
<feature type="region of interest" description="Disordered" evidence="3">
    <location>
        <begin position="452"/>
        <end position="471"/>
    </location>
</feature>
<dbReference type="PANTHER" id="PTHR43719:SF28">
    <property type="entry name" value="PEROXIDE STRESS-ACTIVATED HISTIDINE KINASE MAK1-RELATED"/>
    <property type="match status" value="1"/>
</dbReference>
<dbReference type="Pfam" id="PF00512">
    <property type="entry name" value="HisKA"/>
    <property type="match status" value="1"/>
</dbReference>
<feature type="modified residue" description="4-aspartylphosphate" evidence="2">
    <location>
        <position position="658"/>
    </location>
</feature>
<sequence length="946" mass="104714">MSNSNISKADGEGEGGVQSMKDELHRLKVMKSYLDIDHHPHLERMVQLATRMFDVSTAVISLVDLGKQYFLARHDKARPMTALPICTYLVQSPTLNTLQLKNVAEHPEYSGRTDVGFYAAAALISPEGYKLGTFCLMDPNPREHLLMDSQVEHLADLAAIAIQAVVDQRRLQQHIHKEDPAKLIAYAAHDLMTPLSGVQLSLSLLADDEQVCSLLNDHQMELLTTATSCSDLTIRICETAIDSLRQQTLSHDKIDLASPLADSQTKGAASLTNIVDLVKNLKLIMEPIPKSVPLVISLDPAVPATIRCDDLRLFRAALNLLSSATERTQRGSVHLRIFLKECTDDFEKTLLVFECEDTAPDVPVELYPYLFQATNSPSDKDEHHALLLALSSVASLIKSMDGEYNFRPRSMSLTDDDGKPKNGSVFSFSLHLNEDFSDLDLEQDVHSVRLKNGGLRKSGSNSSRSFVASRKRTKRASSNHNFFVPLMLRSGSNSSIYSSHNSLYSAQDPEPSFYARRGMVPAVGVAAPRAASWHSFGTQMQYHRPAESYANAVFDMEYAQAKPHSDGMPSLFVRNVNMVPPRKSAIDPIPTPACAAPEQTDSGPRQKRALVIEDSLVVRKGLVRALSKLGYDEVKQAVNGLEGLEAMKETMFDMVLCDFLMPVMDGLDCVKQYREWEKENRPTHRQPIIGISAHVSVKDSDQGIDAGMDDFRPKPISIKTLIELQDCEAVIASTRLVDGLSTESETQRRKETKKESSQSAHLDGPAPTNDVKNSAKRAFEKSKTTASTNKRPKTDGEQKVSPSLPVCLIAVDSESPMTTDAVKVLESTGWKVVSIDSGQDAIRLLKMRNWDAVLIDEDLSGVTASKCIADFRDWESKNRVNEQRNVFLLCDWEIPDPLDLSSVVQPPTGFNGVLRKQFACRDLNLLVKKKSSSMKIVLGGLKKSNR</sequence>
<organism evidence="6 7">
    <name type="scientific">Fistulifera solaris</name>
    <name type="common">Oleaginous diatom</name>
    <dbReference type="NCBI Taxonomy" id="1519565"/>
    <lineage>
        <taxon>Eukaryota</taxon>
        <taxon>Sar</taxon>
        <taxon>Stramenopiles</taxon>
        <taxon>Ochrophyta</taxon>
        <taxon>Bacillariophyta</taxon>
        <taxon>Bacillariophyceae</taxon>
        <taxon>Bacillariophycidae</taxon>
        <taxon>Naviculales</taxon>
        <taxon>Naviculaceae</taxon>
        <taxon>Fistulifera</taxon>
    </lineage>
</organism>
<dbReference type="InterPro" id="IPR011006">
    <property type="entry name" value="CheY-like_superfamily"/>
</dbReference>
<name>A0A1Z5JYG8_FISSO</name>
<dbReference type="AlphaFoldDB" id="A0A1Z5JYG8"/>
<keyword evidence="1 2" id="KW-0597">Phosphoprotein</keyword>
<accession>A0A1Z5JYG8</accession>
<dbReference type="EMBL" id="BDSP01000133">
    <property type="protein sequence ID" value="GAX18912.1"/>
    <property type="molecule type" value="Genomic_DNA"/>
</dbReference>
<dbReference type="InterPro" id="IPR005467">
    <property type="entry name" value="His_kinase_dom"/>
</dbReference>
<keyword evidence="7" id="KW-1185">Reference proteome</keyword>
<dbReference type="Proteomes" id="UP000198406">
    <property type="component" value="Unassembled WGS sequence"/>
</dbReference>
<gene>
    <name evidence="6" type="ORF">FisN_8Hh130</name>
</gene>
<evidence type="ECO:0000313" key="6">
    <source>
        <dbReference type="EMBL" id="GAX18912.1"/>
    </source>
</evidence>
<dbReference type="SUPFAM" id="SSF47384">
    <property type="entry name" value="Homodimeric domain of signal transducing histidine kinase"/>
    <property type="match status" value="1"/>
</dbReference>
<feature type="domain" description="Histidine kinase" evidence="4">
    <location>
        <begin position="186"/>
        <end position="434"/>
    </location>
</feature>
<evidence type="ECO:0000256" key="3">
    <source>
        <dbReference type="SAM" id="MobiDB-lite"/>
    </source>
</evidence>
<dbReference type="InterPro" id="IPR001789">
    <property type="entry name" value="Sig_transdc_resp-reg_receiver"/>
</dbReference>
<comment type="caution">
    <text evidence="6">The sequence shown here is derived from an EMBL/GenBank/DDBJ whole genome shotgun (WGS) entry which is preliminary data.</text>
</comment>
<feature type="region of interest" description="Disordered" evidence="3">
    <location>
        <begin position="740"/>
        <end position="800"/>
    </location>
</feature>
<dbReference type="CDD" id="cd00082">
    <property type="entry name" value="HisKA"/>
    <property type="match status" value="1"/>
</dbReference>
<dbReference type="GO" id="GO:0000155">
    <property type="term" value="F:phosphorelay sensor kinase activity"/>
    <property type="evidence" value="ECO:0007669"/>
    <property type="project" value="InterPro"/>
</dbReference>
<dbReference type="PROSITE" id="PS50110">
    <property type="entry name" value="RESPONSE_REGULATORY"/>
    <property type="match status" value="1"/>
</dbReference>
<dbReference type="OrthoDB" id="303614at2759"/>
<dbReference type="PROSITE" id="PS50109">
    <property type="entry name" value="HIS_KIN"/>
    <property type="match status" value="1"/>
</dbReference>